<name>A0ACC2SVN6_9FUNG</name>
<protein>
    <submittedName>
        <fullName evidence="1">Uncharacterized protein</fullName>
    </submittedName>
</protein>
<proteinExistence type="predicted"/>
<dbReference type="EMBL" id="QTSX02004295">
    <property type="protein sequence ID" value="KAJ9066327.1"/>
    <property type="molecule type" value="Genomic_DNA"/>
</dbReference>
<gene>
    <name evidence="1" type="ORF">DSO57_1010538</name>
</gene>
<sequence>MSRAHSPADWFKFFKTDNDAQDIAAISSTVSALRTQFISSFNTFIGSALSLQNKPVSTLTPPPNRTNETSLSDKPRTATIRTFLSVYAGRLTVCPTCTALK</sequence>
<accession>A0ACC2SVN6</accession>
<dbReference type="Proteomes" id="UP001165960">
    <property type="component" value="Unassembled WGS sequence"/>
</dbReference>
<reference evidence="1" key="1">
    <citation type="submission" date="2022-04" db="EMBL/GenBank/DDBJ databases">
        <title>Genome of the entomopathogenic fungus Entomophthora muscae.</title>
        <authorList>
            <person name="Elya C."/>
            <person name="Lovett B.R."/>
            <person name="Lee E."/>
            <person name="Macias A.M."/>
            <person name="Hajek A.E."/>
            <person name="De Bivort B.L."/>
            <person name="Kasson M.T."/>
            <person name="De Fine Licht H.H."/>
            <person name="Stajich J.E."/>
        </authorList>
    </citation>
    <scope>NUCLEOTIDE SEQUENCE</scope>
    <source>
        <strain evidence="1">Berkeley</strain>
    </source>
</reference>
<keyword evidence="2" id="KW-1185">Reference proteome</keyword>
<comment type="caution">
    <text evidence="1">The sequence shown here is derived from an EMBL/GenBank/DDBJ whole genome shotgun (WGS) entry which is preliminary data.</text>
</comment>
<organism evidence="1 2">
    <name type="scientific">Entomophthora muscae</name>
    <dbReference type="NCBI Taxonomy" id="34485"/>
    <lineage>
        <taxon>Eukaryota</taxon>
        <taxon>Fungi</taxon>
        <taxon>Fungi incertae sedis</taxon>
        <taxon>Zoopagomycota</taxon>
        <taxon>Entomophthoromycotina</taxon>
        <taxon>Entomophthoromycetes</taxon>
        <taxon>Entomophthorales</taxon>
        <taxon>Entomophthoraceae</taxon>
        <taxon>Entomophthora</taxon>
    </lineage>
</organism>
<evidence type="ECO:0000313" key="1">
    <source>
        <dbReference type="EMBL" id="KAJ9066327.1"/>
    </source>
</evidence>
<evidence type="ECO:0000313" key="2">
    <source>
        <dbReference type="Proteomes" id="UP001165960"/>
    </source>
</evidence>